<dbReference type="PaxDb" id="67767-A0A0J7MMH1"/>
<gene>
    <name evidence="1" type="ORF">RF55_25182</name>
</gene>
<evidence type="ECO:0000313" key="1">
    <source>
        <dbReference type="EMBL" id="KMQ81795.1"/>
    </source>
</evidence>
<reference evidence="1 2" key="1">
    <citation type="submission" date="2015-04" db="EMBL/GenBank/DDBJ databases">
        <title>Lasius niger genome sequencing.</title>
        <authorList>
            <person name="Konorov E.A."/>
            <person name="Nikitin M.A."/>
            <person name="Kirill M.V."/>
            <person name="Chang P."/>
        </authorList>
    </citation>
    <scope>NUCLEOTIDE SEQUENCE [LARGE SCALE GENOMIC DNA]</scope>
    <source>
        <tissue evidence="1">Whole</tissue>
    </source>
</reference>
<protein>
    <submittedName>
        <fullName evidence="1">Peptidase m12a domain containing protein</fullName>
    </submittedName>
</protein>
<proteinExistence type="predicted"/>
<dbReference type="AlphaFoldDB" id="A0A0J7MMH1"/>
<name>A0A0J7MMH1_LASNI</name>
<sequence length="84" mass="9605">MVSWVVLGAVGEEGTTTREKMVIDGMENQLRDGRIFYLFDFVIGGEYNGRGKDERMIINDKGCRGIKIGYDTFIFSKVAKRFEE</sequence>
<organism evidence="1 2">
    <name type="scientific">Lasius niger</name>
    <name type="common">Black garden ant</name>
    <dbReference type="NCBI Taxonomy" id="67767"/>
    <lineage>
        <taxon>Eukaryota</taxon>
        <taxon>Metazoa</taxon>
        <taxon>Ecdysozoa</taxon>
        <taxon>Arthropoda</taxon>
        <taxon>Hexapoda</taxon>
        <taxon>Insecta</taxon>
        <taxon>Pterygota</taxon>
        <taxon>Neoptera</taxon>
        <taxon>Endopterygota</taxon>
        <taxon>Hymenoptera</taxon>
        <taxon>Apocrita</taxon>
        <taxon>Aculeata</taxon>
        <taxon>Formicoidea</taxon>
        <taxon>Formicidae</taxon>
        <taxon>Formicinae</taxon>
        <taxon>Lasius</taxon>
        <taxon>Lasius</taxon>
    </lineage>
</organism>
<dbReference type="EMBL" id="LBMM01031533">
    <property type="protein sequence ID" value="KMQ81795.1"/>
    <property type="molecule type" value="Genomic_DNA"/>
</dbReference>
<evidence type="ECO:0000313" key="2">
    <source>
        <dbReference type="Proteomes" id="UP000036403"/>
    </source>
</evidence>
<dbReference type="Proteomes" id="UP000036403">
    <property type="component" value="Unassembled WGS sequence"/>
</dbReference>
<keyword evidence="2" id="KW-1185">Reference proteome</keyword>
<comment type="caution">
    <text evidence="1">The sequence shown here is derived from an EMBL/GenBank/DDBJ whole genome shotgun (WGS) entry which is preliminary data.</text>
</comment>
<accession>A0A0J7MMH1</accession>